<evidence type="ECO:0000313" key="3">
    <source>
        <dbReference type="EMBL" id="RAK62492.1"/>
    </source>
</evidence>
<feature type="signal peptide" evidence="2">
    <location>
        <begin position="1"/>
        <end position="23"/>
    </location>
</feature>
<reference evidence="3 4" key="1">
    <citation type="submission" date="2018-05" db="EMBL/GenBank/DDBJ databases">
        <authorList>
            <person name="Lanie J.A."/>
            <person name="Ng W.-L."/>
            <person name="Kazmierczak K.M."/>
            <person name="Andrzejewski T.M."/>
            <person name="Davidsen T.M."/>
            <person name="Wayne K.J."/>
            <person name="Tettelin H."/>
            <person name="Glass J.I."/>
            <person name="Rusch D."/>
            <person name="Podicherti R."/>
            <person name="Tsui H.-C.T."/>
            <person name="Winkler M.E."/>
        </authorList>
    </citation>
    <scope>NUCLEOTIDE SEQUENCE [LARGE SCALE GENOMIC DNA]</scope>
    <source>
        <strain evidence="3 4">BUT-10</strain>
    </source>
</reference>
<keyword evidence="4" id="KW-1185">Reference proteome</keyword>
<proteinExistence type="predicted"/>
<dbReference type="RefSeq" id="WP_111277984.1">
    <property type="nucleotide sequence ID" value="NZ_QFYS01000011.1"/>
</dbReference>
<dbReference type="Proteomes" id="UP000249524">
    <property type="component" value="Unassembled WGS sequence"/>
</dbReference>
<comment type="caution">
    <text evidence="3">The sequence shown here is derived from an EMBL/GenBank/DDBJ whole genome shotgun (WGS) entry which is preliminary data.</text>
</comment>
<evidence type="ECO:0000256" key="2">
    <source>
        <dbReference type="SAM" id="SignalP"/>
    </source>
</evidence>
<sequence>MTHLLTTAALALSLSLAGGAALACGPDGCKDKPADGKSECACDKMKDGHKDGHKGHHGGHADGAHKPDTPKPATPAPAAPEHKH</sequence>
<dbReference type="EMBL" id="QFYS01000011">
    <property type="protein sequence ID" value="RAK62492.1"/>
    <property type="molecule type" value="Genomic_DNA"/>
</dbReference>
<feature type="compositionally biased region" description="Basic and acidic residues" evidence="1">
    <location>
        <begin position="28"/>
        <end position="50"/>
    </location>
</feature>
<protein>
    <submittedName>
        <fullName evidence="3">Uncharacterized protein</fullName>
    </submittedName>
</protein>
<feature type="compositionally biased region" description="Basic and acidic residues" evidence="1">
    <location>
        <begin position="59"/>
        <end position="69"/>
    </location>
</feature>
<feature type="chain" id="PRO_5016353981" evidence="2">
    <location>
        <begin position="24"/>
        <end position="84"/>
    </location>
</feature>
<organism evidence="3 4">
    <name type="scientific">Phenylobacterium kunshanense</name>
    <dbReference type="NCBI Taxonomy" id="1445034"/>
    <lineage>
        <taxon>Bacteria</taxon>
        <taxon>Pseudomonadati</taxon>
        <taxon>Pseudomonadota</taxon>
        <taxon>Alphaproteobacteria</taxon>
        <taxon>Caulobacterales</taxon>
        <taxon>Caulobacteraceae</taxon>
        <taxon>Phenylobacterium</taxon>
    </lineage>
</organism>
<evidence type="ECO:0000313" key="4">
    <source>
        <dbReference type="Proteomes" id="UP000249524"/>
    </source>
</evidence>
<accession>A0A328B500</accession>
<dbReference type="AlphaFoldDB" id="A0A328B500"/>
<gene>
    <name evidence="3" type="ORF">DJ019_18920</name>
</gene>
<name>A0A328B500_9CAUL</name>
<keyword evidence="2" id="KW-0732">Signal</keyword>
<feature type="region of interest" description="Disordered" evidence="1">
    <location>
        <begin position="27"/>
        <end position="84"/>
    </location>
</feature>
<evidence type="ECO:0000256" key="1">
    <source>
        <dbReference type="SAM" id="MobiDB-lite"/>
    </source>
</evidence>